<dbReference type="EMBL" id="AAIFJK010000002">
    <property type="protein sequence ID" value="ECD6441001.1"/>
    <property type="molecule type" value="Genomic_DNA"/>
</dbReference>
<gene>
    <name evidence="2" type="ORF">E2Q46_02955</name>
</gene>
<dbReference type="InterPro" id="IPR037002">
    <property type="entry name" value="Microviridae_protein_F_sf"/>
</dbReference>
<protein>
    <submittedName>
        <fullName evidence="2">Phage capsid protein</fullName>
    </submittedName>
</protein>
<dbReference type="InterPro" id="IPR016184">
    <property type="entry name" value="Capsid/spike_ssDNA_virus"/>
</dbReference>
<dbReference type="InterPro" id="IPR003514">
    <property type="entry name" value="Microviridae_protein_F"/>
</dbReference>
<evidence type="ECO:0000313" key="2">
    <source>
        <dbReference type="EMBL" id="ECD6441001.1"/>
    </source>
</evidence>
<dbReference type="Gene3D" id="2.60.169.10">
    <property type="entry name" value="Microviridae F protein"/>
    <property type="match status" value="2"/>
</dbReference>
<dbReference type="Pfam" id="PF02305">
    <property type="entry name" value="Phage_F"/>
    <property type="match status" value="1"/>
</dbReference>
<reference evidence="2" key="1">
    <citation type="submission" date="2019-03" db="EMBL/GenBank/DDBJ databases">
        <authorList>
            <person name="Ashton P.M."/>
            <person name="Dallman T."/>
            <person name="Nair S."/>
            <person name="De Pinna E."/>
            <person name="Peters T."/>
            <person name="Grant K."/>
        </authorList>
    </citation>
    <scope>NUCLEOTIDE SEQUENCE</scope>
    <source>
        <strain evidence="2">121460</strain>
    </source>
</reference>
<proteinExistence type="inferred from homology"/>
<comment type="caution">
    <text evidence="2">The sequence shown here is derived from an EMBL/GenBank/DDBJ whole genome shotgun (WGS) entry which is preliminary data.</text>
</comment>
<organism evidence="2">
    <name type="scientific">Salmonella enterica subsp. enterica serovar Durham</name>
    <dbReference type="NCBI Taxonomy" id="1954178"/>
    <lineage>
        <taxon>Bacteria</taxon>
        <taxon>Pseudomonadati</taxon>
        <taxon>Pseudomonadota</taxon>
        <taxon>Gammaproteobacteria</taxon>
        <taxon>Enterobacterales</taxon>
        <taxon>Enterobacteriaceae</taxon>
        <taxon>Salmonella</taxon>
    </lineage>
</organism>
<name>A0A5H8RRZ0_SALET</name>
<dbReference type="AlphaFoldDB" id="A0A5H8RRZ0"/>
<dbReference type="SUPFAM" id="SSF88645">
    <property type="entry name" value="ssDNA viruses"/>
    <property type="match status" value="1"/>
</dbReference>
<accession>A0A5H8RRZ0</accession>
<sequence>MKHRHGRFKNPSVMNHDFSMIPSTNIQRSMFNRSSGYKTTFDSGYLVPFFIDEALPGDTFHMKTSILARLTTPIVPFMDNLKLDYFFFSVPYRLVWDNWQKFNGEQKNPGDSVDYLIPQVACPAGGWPYASMGDYFGLPTGVDGMSVSSLPFRAYNLIYNEWFRDQNLINSAEVKTDDTRDDPSLYPLRKRGKRHDYFTSCLPWPQKGDGVELALGTPTLTVPDKGIPPTFVFTERRTNKSFESGLAASQGGDDPAPLPYVYPISVANYGGPADDVWQLSGWGNPALAISNTDALTINSLRQAFQLQRMLERDARGGTRYTEIIRSHFGVISPDSRVQRPEYLGGGTMDININPVMQTSSTDNKSPQGNLAAFGVSGAYKHGFSHSFVEHCFVIGLVCVRADLTYQQGIPRMFSRQTRYDHYWPTLAHLGEQAVLNKEIYFQAPTGAADDPNEAVFGYQERYAEYRYAPSKITGKMRSTDPQTLDVWHLSQKFDSLPTLNQEFIEENPPVDRVIAVQDEPQFMMDVFFDLKCARPMPTYSVPGYIDHF</sequence>
<evidence type="ECO:0000256" key="1">
    <source>
        <dbReference type="ARBA" id="ARBA00009963"/>
    </source>
</evidence>
<comment type="similarity">
    <text evidence="1">Belongs to the microviridae F protein family.</text>
</comment>
<dbReference type="GO" id="GO:0005198">
    <property type="term" value="F:structural molecule activity"/>
    <property type="evidence" value="ECO:0007669"/>
    <property type="project" value="InterPro"/>
</dbReference>